<feature type="non-terminal residue" evidence="1">
    <location>
        <position position="78"/>
    </location>
</feature>
<organism evidence="1">
    <name type="scientific">marine metagenome</name>
    <dbReference type="NCBI Taxonomy" id="408172"/>
    <lineage>
        <taxon>unclassified sequences</taxon>
        <taxon>metagenomes</taxon>
        <taxon>ecological metagenomes</taxon>
    </lineage>
</organism>
<gene>
    <name evidence="1" type="ORF">METZ01_LOCUS504924</name>
</gene>
<reference evidence="1" key="1">
    <citation type="submission" date="2018-05" db="EMBL/GenBank/DDBJ databases">
        <authorList>
            <person name="Lanie J.A."/>
            <person name="Ng W.-L."/>
            <person name="Kazmierczak K.M."/>
            <person name="Andrzejewski T.M."/>
            <person name="Davidsen T.M."/>
            <person name="Wayne K.J."/>
            <person name="Tettelin H."/>
            <person name="Glass J.I."/>
            <person name="Rusch D."/>
            <person name="Podicherti R."/>
            <person name="Tsui H.-C.T."/>
            <person name="Winkler M.E."/>
        </authorList>
    </citation>
    <scope>NUCLEOTIDE SEQUENCE</scope>
</reference>
<name>A0A383E6J6_9ZZZZ</name>
<dbReference type="AlphaFoldDB" id="A0A383E6J6"/>
<sequence length="78" mass="9151">MKKIILFILCFSLVVSADRADDLFGENQEATQYIKSFRMDCSSDSPLCTEREEALRMENRFNEIFSNSLSRNIHKWPN</sequence>
<accession>A0A383E6J6</accession>
<dbReference type="EMBL" id="UINC01223041">
    <property type="protein sequence ID" value="SVE52070.1"/>
    <property type="molecule type" value="Genomic_DNA"/>
</dbReference>
<evidence type="ECO:0000313" key="1">
    <source>
        <dbReference type="EMBL" id="SVE52070.1"/>
    </source>
</evidence>
<proteinExistence type="predicted"/>
<protein>
    <submittedName>
        <fullName evidence="1">Uncharacterized protein</fullName>
    </submittedName>
</protein>